<dbReference type="Proteomes" id="UP000431922">
    <property type="component" value="Unassembled WGS sequence"/>
</dbReference>
<organism evidence="1 2">
    <name type="scientific">Allopontixanthobacter sediminis</name>
    <dbReference type="NCBI Taxonomy" id="1689985"/>
    <lineage>
        <taxon>Bacteria</taxon>
        <taxon>Pseudomonadati</taxon>
        <taxon>Pseudomonadota</taxon>
        <taxon>Alphaproteobacteria</taxon>
        <taxon>Sphingomonadales</taxon>
        <taxon>Erythrobacteraceae</taxon>
        <taxon>Allopontixanthobacter</taxon>
    </lineage>
</organism>
<dbReference type="RefSeq" id="WP_160755500.1">
    <property type="nucleotide sequence ID" value="NZ_WTYL01000001.1"/>
</dbReference>
<comment type="caution">
    <text evidence="1">The sequence shown here is derived from an EMBL/GenBank/DDBJ whole genome shotgun (WGS) entry which is preliminary data.</text>
</comment>
<evidence type="ECO:0000313" key="1">
    <source>
        <dbReference type="EMBL" id="MXP43955.1"/>
    </source>
</evidence>
<keyword evidence="2" id="KW-1185">Reference proteome</keyword>
<dbReference type="AlphaFoldDB" id="A0A845B0C3"/>
<reference evidence="1 2" key="1">
    <citation type="submission" date="2019-12" db="EMBL/GenBank/DDBJ databases">
        <title>Genomic-based taxomic classification of the family Erythrobacteraceae.</title>
        <authorList>
            <person name="Xu L."/>
        </authorList>
    </citation>
    <scope>NUCLEOTIDE SEQUENCE [LARGE SCALE GENOMIC DNA]</scope>
    <source>
        <strain evidence="1 2">KCTC 42453</strain>
    </source>
</reference>
<dbReference type="OrthoDB" id="7390084at2"/>
<sequence length="294" mass="31975">MQGNISIKRLGTATFAAVMALFLAGCLLSPGKFTSQLDLRNGGTFAYSYDGEIYLLALSKLAEMGNKAELADEEFVEQPCYSDEEFEERTCTTDEIAEQKRDWEANLEGRINSQKKDAEMMSAMLGGIDPADPAAAEELAKRLRRQKGWNSVEYRGDGLFVVQFKIEGRLDHDFLFPTIESFPMSNFFVLVANRDGGTVRVDAPGFSAQSGGNPFQGMMAGMASGFSRMGASSGEDEMPMIPELSGTFRIVTDGEVLANNTDEGPVETSGGKALEWTINKRTQAAPTALIKIAP</sequence>
<protein>
    <submittedName>
        <fullName evidence="1">Uncharacterized protein</fullName>
    </submittedName>
</protein>
<accession>A0A845B0C3</accession>
<evidence type="ECO:0000313" key="2">
    <source>
        <dbReference type="Proteomes" id="UP000431922"/>
    </source>
</evidence>
<dbReference type="EMBL" id="WTYL01000001">
    <property type="protein sequence ID" value="MXP43955.1"/>
    <property type="molecule type" value="Genomic_DNA"/>
</dbReference>
<gene>
    <name evidence="1" type="ORF">GRI65_05740</name>
</gene>
<name>A0A845B0C3_9SPHN</name>
<proteinExistence type="predicted"/>